<keyword evidence="2" id="KW-1185">Reference proteome</keyword>
<reference evidence="1" key="1">
    <citation type="submission" date="2023-10" db="EMBL/GenBank/DDBJ databases">
        <authorList>
            <person name="Rodriguez Cubillos JULIANA M."/>
            <person name="De Vega J."/>
        </authorList>
    </citation>
    <scope>NUCLEOTIDE SEQUENCE</scope>
</reference>
<evidence type="ECO:0000313" key="2">
    <source>
        <dbReference type="Proteomes" id="UP001177021"/>
    </source>
</evidence>
<proteinExistence type="predicted"/>
<gene>
    <name evidence="1" type="ORF">MILVUS5_LOCUS40081</name>
</gene>
<protein>
    <submittedName>
        <fullName evidence="1">Uncharacterized protein</fullName>
    </submittedName>
</protein>
<name>A0ACB0MA24_TRIPR</name>
<dbReference type="EMBL" id="CASHSV030000823">
    <property type="protein sequence ID" value="CAJ2677624.1"/>
    <property type="molecule type" value="Genomic_DNA"/>
</dbReference>
<organism evidence="1 2">
    <name type="scientific">Trifolium pratense</name>
    <name type="common">Red clover</name>
    <dbReference type="NCBI Taxonomy" id="57577"/>
    <lineage>
        <taxon>Eukaryota</taxon>
        <taxon>Viridiplantae</taxon>
        <taxon>Streptophyta</taxon>
        <taxon>Embryophyta</taxon>
        <taxon>Tracheophyta</taxon>
        <taxon>Spermatophyta</taxon>
        <taxon>Magnoliopsida</taxon>
        <taxon>eudicotyledons</taxon>
        <taxon>Gunneridae</taxon>
        <taxon>Pentapetalae</taxon>
        <taxon>rosids</taxon>
        <taxon>fabids</taxon>
        <taxon>Fabales</taxon>
        <taxon>Fabaceae</taxon>
        <taxon>Papilionoideae</taxon>
        <taxon>50 kb inversion clade</taxon>
        <taxon>NPAAA clade</taxon>
        <taxon>Hologalegina</taxon>
        <taxon>IRL clade</taxon>
        <taxon>Trifolieae</taxon>
        <taxon>Trifolium</taxon>
    </lineage>
</organism>
<evidence type="ECO:0000313" key="1">
    <source>
        <dbReference type="EMBL" id="CAJ2677624.1"/>
    </source>
</evidence>
<accession>A0ACB0MA24</accession>
<sequence length="91" mass="9987">MFPLSTCIIVKDIVVKVVEGDARNVLCDAVEKPHASILVLGSHGYGKHLGHCKTLFSPILKRVGVGFSAYSLLTEDWIMILSNNNDCMQDI</sequence>
<comment type="caution">
    <text evidence="1">The sequence shown here is derived from an EMBL/GenBank/DDBJ whole genome shotgun (WGS) entry which is preliminary data.</text>
</comment>
<dbReference type="Proteomes" id="UP001177021">
    <property type="component" value="Unassembled WGS sequence"/>
</dbReference>